<dbReference type="SUPFAM" id="SSF63829">
    <property type="entry name" value="Calcium-dependent phosphotriesterase"/>
    <property type="match status" value="1"/>
</dbReference>
<proteinExistence type="inferred from homology"/>
<dbReference type="PANTHER" id="PTHR10907:SF66">
    <property type="entry name" value="MIP34848P1-RELATED"/>
    <property type="match status" value="1"/>
</dbReference>
<dbReference type="InterPro" id="IPR005511">
    <property type="entry name" value="SMP-30"/>
</dbReference>
<dbReference type="Gene3D" id="2.120.10.30">
    <property type="entry name" value="TolB, C-terminal domain"/>
    <property type="match status" value="1"/>
</dbReference>
<evidence type="ECO:0000256" key="3">
    <source>
        <dbReference type="PIRSR" id="PIRSR605511-2"/>
    </source>
</evidence>
<gene>
    <name evidence="5" type="ORF">PSYICH_LOCUS5848</name>
</gene>
<feature type="binding site" evidence="3">
    <location>
        <position position="102"/>
    </location>
    <ligand>
        <name>a divalent metal cation</name>
        <dbReference type="ChEBI" id="CHEBI:60240"/>
    </ligand>
</feature>
<dbReference type="AlphaFoldDB" id="A0A9P0GCT3"/>
<evidence type="ECO:0000259" key="4">
    <source>
        <dbReference type="Pfam" id="PF08450"/>
    </source>
</evidence>
<feature type="binding site" evidence="3">
    <location>
        <position position="152"/>
    </location>
    <ligand>
        <name>a divalent metal cation</name>
        <dbReference type="ChEBI" id="CHEBI:60240"/>
    </ligand>
</feature>
<dbReference type="InterPro" id="IPR011042">
    <property type="entry name" value="6-blade_b-propeller_TolB-like"/>
</dbReference>
<feature type="active site" description="Proton donor/acceptor" evidence="2">
    <location>
        <position position="152"/>
    </location>
</feature>
<dbReference type="Proteomes" id="UP001153636">
    <property type="component" value="Chromosome 18"/>
</dbReference>
<comment type="similarity">
    <text evidence="1">Belongs to the SMP-30/CGR1 family.</text>
</comment>
<feature type="binding site" evidence="3">
    <location>
        <position position="52"/>
    </location>
    <ligand>
        <name>substrate</name>
    </ligand>
</feature>
<organism evidence="5 6">
    <name type="scientific">Psylliodes chrysocephalus</name>
    <dbReference type="NCBI Taxonomy" id="3402493"/>
    <lineage>
        <taxon>Eukaryota</taxon>
        <taxon>Metazoa</taxon>
        <taxon>Ecdysozoa</taxon>
        <taxon>Arthropoda</taxon>
        <taxon>Hexapoda</taxon>
        <taxon>Insecta</taxon>
        <taxon>Pterygota</taxon>
        <taxon>Neoptera</taxon>
        <taxon>Endopterygota</taxon>
        <taxon>Coleoptera</taxon>
        <taxon>Polyphaga</taxon>
        <taxon>Cucujiformia</taxon>
        <taxon>Chrysomeloidea</taxon>
        <taxon>Chrysomelidae</taxon>
        <taxon>Galerucinae</taxon>
        <taxon>Alticini</taxon>
        <taxon>Psylliodes</taxon>
    </lineage>
</organism>
<keyword evidence="3" id="KW-0862">Zinc</keyword>
<dbReference type="PANTHER" id="PTHR10907">
    <property type="entry name" value="REGUCALCIN"/>
    <property type="match status" value="1"/>
</dbReference>
<reference evidence="5" key="1">
    <citation type="submission" date="2022-01" db="EMBL/GenBank/DDBJ databases">
        <authorList>
            <person name="King R."/>
        </authorList>
    </citation>
    <scope>NUCLEOTIDE SEQUENCE</scope>
</reference>
<name>A0A9P0GCT3_9CUCU</name>
<keyword evidence="6" id="KW-1185">Reference proteome</keyword>
<dbReference type="GO" id="GO:0005509">
    <property type="term" value="F:calcium ion binding"/>
    <property type="evidence" value="ECO:0007669"/>
    <property type="project" value="TreeGrafter"/>
</dbReference>
<feature type="domain" description="SMP-30/Gluconolactonase/LRE-like region" evidence="4">
    <location>
        <begin position="8"/>
        <end position="211"/>
    </location>
</feature>
<evidence type="ECO:0000313" key="5">
    <source>
        <dbReference type="EMBL" id="CAH1105125.1"/>
    </source>
</evidence>
<comment type="cofactor">
    <cofactor evidence="3">
        <name>Zn(2+)</name>
        <dbReference type="ChEBI" id="CHEBI:29105"/>
    </cofactor>
    <text evidence="3">Binds 1 divalent metal cation per subunit.</text>
</comment>
<feature type="binding site" evidence="3">
    <location>
        <position position="50"/>
    </location>
    <ligand>
        <name>substrate</name>
    </ligand>
</feature>
<evidence type="ECO:0000256" key="1">
    <source>
        <dbReference type="ARBA" id="ARBA00008853"/>
    </source>
</evidence>
<evidence type="ECO:0000256" key="2">
    <source>
        <dbReference type="PIRSR" id="PIRSR605511-1"/>
    </source>
</evidence>
<dbReference type="InterPro" id="IPR013658">
    <property type="entry name" value="SGL"/>
</dbReference>
<sequence>MFPVEGSNSKFIAGISRKFAFVEWDGKSPKPSKIETIAEVDTDPDAKGNRLNGGKVDPWGRLWAGTMGPSDANGDVIPHKGALYSLNKGVVTKHKCNIGISNGLAWDTTKMKMYYCDTMEPKIFQYDISKDGKISNEKVIFEYGNKLEGKPDGLTIDKNGDLWLTSIFGSTVCKIDPTNGNIKEKIVFPTSQPTSVTFGGKDLDEMFVTTALIPVAGKIPPPPAGTTYRIKVAGTTGLKGDRYKP</sequence>
<keyword evidence="3" id="KW-0479">Metal-binding</keyword>
<dbReference type="EMBL" id="OV651830">
    <property type="protein sequence ID" value="CAH1105125.1"/>
    <property type="molecule type" value="Genomic_DNA"/>
</dbReference>
<dbReference type="Pfam" id="PF08450">
    <property type="entry name" value="SGL"/>
    <property type="match status" value="1"/>
</dbReference>
<dbReference type="GO" id="GO:0004341">
    <property type="term" value="F:gluconolactonase activity"/>
    <property type="evidence" value="ECO:0007669"/>
    <property type="project" value="TreeGrafter"/>
</dbReference>
<accession>A0A9P0GCT3</accession>
<dbReference type="GO" id="GO:0019853">
    <property type="term" value="P:L-ascorbic acid biosynthetic process"/>
    <property type="evidence" value="ECO:0007669"/>
    <property type="project" value="TreeGrafter"/>
</dbReference>
<evidence type="ECO:0000313" key="6">
    <source>
        <dbReference type="Proteomes" id="UP001153636"/>
    </source>
</evidence>
<dbReference type="PRINTS" id="PR01790">
    <property type="entry name" value="SMP30FAMILY"/>
</dbReference>
<protein>
    <recommendedName>
        <fullName evidence="4">SMP-30/Gluconolactonase/LRE-like region domain-containing protein</fullName>
    </recommendedName>
</protein>